<dbReference type="PRINTS" id="PR00744">
    <property type="entry name" value="GLHYDRLASE37"/>
</dbReference>
<feature type="chain" id="PRO_5044476991" description="Trehalase" evidence="8">
    <location>
        <begin position="30"/>
        <end position="616"/>
    </location>
</feature>
<evidence type="ECO:0000256" key="2">
    <source>
        <dbReference type="ARBA" id="ARBA00005615"/>
    </source>
</evidence>
<comment type="similarity">
    <text evidence="2 7">Belongs to the glycosyl hydrolase 37 family.</text>
</comment>
<evidence type="ECO:0000313" key="9">
    <source>
        <dbReference type="EMBL" id="KAL0268862.1"/>
    </source>
</evidence>
<accession>A0AAW2HGE2</accession>
<comment type="caution">
    <text evidence="9">The sequence shown here is derived from an EMBL/GenBank/DDBJ whole genome shotgun (WGS) entry which is preliminary data.</text>
</comment>
<keyword evidence="8" id="KW-0732">Signal</keyword>
<evidence type="ECO:0000256" key="5">
    <source>
        <dbReference type="ARBA" id="ARBA00022801"/>
    </source>
</evidence>
<keyword evidence="6 7" id="KW-0326">Glycosidase</keyword>
<dbReference type="GO" id="GO:0005993">
    <property type="term" value="P:trehalose catabolic process"/>
    <property type="evidence" value="ECO:0007669"/>
    <property type="project" value="TreeGrafter"/>
</dbReference>
<dbReference type="PANTHER" id="PTHR23403:SF1">
    <property type="entry name" value="TREHALASE"/>
    <property type="match status" value="1"/>
</dbReference>
<dbReference type="PROSITE" id="PS00927">
    <property type="entry name" value="TREHALASE_1"/>
    <property type="match status" value="1"/>
</dbReference>
<dbReference type="AlphaFoldDB" id="A0AAW2HGE2"/>
<comment type="catalytic activity">
    <reaction evidence="1 7">
        <text>alpha,alpha-trehalose + H2O = alpha-D-glucose + beta-D-glucose</text>
        <dbReference type="Rhea" id="RHEA:32675"/>
        <dbReference type="ChEBI" id="CHEBI:15377"/>
        <dbReference type="ChEBI" id="CHEBI:15903"/>
        <dbReference type="ChEBI" id="CHEBI:16551"/>
        <dbReference type="ChEBI" id="CHEBI:17925"/>
        <dbReference type="EC" id="3.2.1.28"/>
    </reaction>
</comment>
<dbReference type="Gene3D" id="1.50.10.10">
    <property type="match status" value="1"/>
</dbReference>
<reference evidence="9" key="1">
    <citation type="journal article" date="2024" name="Gigascience">
        <title>Chromosome-level genome of the poultry shaft louse Menopon gallinae provides insight into the host-switching and adaptive evolution of parasitic lice.</title>
        <authorList>
            <person name="Xu Y."/>
            <person name="Ma L."/>
            <person name="Liu S."/>
            <person name="Liang Y."/>
            <person name="Liu Q."/>
            <person name="He Z."/>
            <person name="Tian L."/>
            <person name="Duan Y."/>
            <person name="Cai W."/>
            <person name="Li H."/>
            <person name="Song F."/>
        </authorList>
    </citation>
    <scope>NUCLEOTIDE SEQUENCE</scope>
    <source>
        <strain evidence="9">Cailab_2023a</strain>
    </source>
</reference>
<evidence type="ECO:0000256" key="3">
    <source>
        <dbReference type="ARBA" id="ARBA00012757"/>
    </source>
</evidence>
<dbReference type="InterPro" id="IPR018232">
    <property type="entry name" value="Glyco_hydro_37_CS"/>
</dbReference>
<evidence type="ECO:0000256" key="6">
    <source>
        <dbReference type="ARBA" id="ARBA00023295"/>
    </source>
</evidence>
<dbReference type="InterPro" id="IPR001661">
    <property type="entry name" value="Glyco_hydro_37"/>
</dbReference>
<keyword evidence="5 7" id="KW-0378">Hydrolase</keyword>
<dbReference type="EMBL" id="JARGDH010000005">
    <property type="protein sequence ID" value="KAL0268861.1"/>
    <property type="molecule type" value="Genomic_DNA"/>
</dbReference>
<dbReference type="PROSITE" id="PS00928">
    <property type="entry name" value="TREHALASE_2"/>
    <property type="match status" value="1"/>
</dbReference>
<organism evidence="9">
    <name type="scientific">Menopon gallinae</name>
    <name type="common">poultry shaft louse</name>
    <dbReference type="NCBI Taxonomy" id="328185"/>
    <lineage>
        <taxon>Eukaryota</taxon>
        <taxon>Metazoa</taxon>
        <taxon>Ecdysozoa</taxon>
        <taxon>Arthropoda</taxon>
        <taxon>Hexapoda</taxon>
        <taxon>Insecta</taxon>
        <taxon>Pterygota</taxon>
        <taxon>Neoptera</taxon>
        <taxon>Paraneoptera</taxon>
        <taxon>Psocodea</taxon>
        <taxon>Troctomorpha</taxon>
        <taxon>Phthiraptera</taxon>
        <taxon>Amblycera</taxon>
        <taxon>Menoponidae</taxon>
        <taxon>Menopon</taxon>
    </lineage>
</organism>
<dbReference type="InterPro" id="IPR008928">
    <property type="entry name" value="6-hairpin_glycosidase_sf"/>
</dbReference>
<dbReference type="PANTHER" id="PTHR23403">
    <property type="entry name" value="TREHALASE"/>
    <property type="match status" value="1"/>
</dbReference>
<protein>
    <recommendedName>
        <fullName evidence="4 7">Trehalase</fullName>
        <ecNumber evidence="3 7">3.2.1.28</ecNumber>
    </recommendedName>
    <alternativeName>
        <fullName evidence="7">Alpha-trehalose glucohydrolase</fullName>
    </alternativeName>
</protein>
<dbReference type="Pfam" id="PF01204">
    <property type="entry name" value="Trehalase"/>
    <property type="match status" value="1"/>
</dbReference>
<gene>
    <name evidence="9" type="ORF">PYX00_010664</name>
</gene>
<feature type="signal peptide" evidence="8">
    <location>
        <begin position="1"/>
        <end position="29"/>
    </location>
</feature>
<evidence type="ECO:0000256" key="8">
    <source>
        <dbReference type="SAM" id="SignalP"/>
    </source>
</evidence>
<dbReference type="PROSITE" id="PS51257">
    <property type="entry name" value="PROKAR_LIPOPROTEIN"/>
    <property type="match status" value="1"/>
</dbReference>
<evidence type="ECO:0000256" key="1">
    <source>
        <dbReference type="ARBA" id="ARBA00001576"/>
    </source>
</evidence>
<evidence type="ECO:0000256" key="7">
    <source>
        <dbReference type="RuleBase" id="RU361180"/>
    </source>
</evidence>
<dbReference type="GO" id="GO:0004555">
    <property type="term" value="F:alpha,alpha-trehalase activity"/>
    <property type="evidence" value="ECO:0007669"/>
    <property type="project" value="UniProtKB-EC"/>
</dbReference>
<dbReference type="SUPFAM" id="SSF48208">
    <property type="entry name" value="Six-hairpin glycosidases"/>
    <property type="match status" value="1"/>
</dbReference>
<sequence>MNCQNLRVFLRKMNLYFPILCLALSSCSGHFTSTQRKIHLGHVQNSRILDFSDAWFDYLLAKLKPPCKSDIYCHGKLLHTIQMAQLYNDSKTFVDKKLKYKPEFTLAKFDNLMEETEDKPTRKQLQDFVNDYFEDGNELEAWIPPDWMPHPKFVDNIKDPNYRKWALELNNLWTNLTRKMRIDVKNNPDQYSIVYVPNGLVIPGGRFTEFYYWDTYWIIRGLLLSEMYETVRGILLNFLSMVSQYGFVPNGGRVYYLERSQPPLLTPMVLSYYEATNDIDFLQSNIDLLEKEFYFWVDKRTVDVVKNGKTYKLARYFAPSRGPRPESYSEDYNSAAFLSTQLEKEDLYIDLKSAAESGWDFSSRWFISNKTNQGNKSSIHTRYIIPVDLNAFVYWNAKILSQFYTILKNEEKAVQYRKISEEWLQAVTDVLYHPDLGIWLDYDLRNDIRREYFYPSNLAPLWTECYDKSKVKEVASGVVKYLDDFNLLVNFMGGLPSSLEMTGEQWDRPNAWPPLQMMVIKGLNQMNEPQASQKAKQLATNWVYSNFKGFHDSQEMFEKYDAENPGRYGGGGEYIVQAGFGWTNGVIMELLHTYGSELKCTDVEICDPAAEPDPQD</sequence>
<dbReference type="EC" id="3.2.1.28" evidence="3 7"/>
<evidence type="ECO:0000256" key="4">
    <source>
        <dbReference type="ARBA" id="ARBA00019905"/>
    </source>
</evidence>
<proteinExistence type="inferred from homology"/>
<dbReference type="EMBL" id="JARGDH010000005">
    <property type="protein sequence ID" value="KAL0268862.1"/>
    <property type="molecule type" value="Genomic_DNA"/>
</dbReference>
<name>A0AAW2HGE2_9NEOP</name>
<dbReference type="InterPro" id="IPR012341">
    <property type="entry name" value="6hp_glycosidase-like_sf"/>
</dbReference>